<dbReference type="Proteomes" id="UP000072741">
    <property type="component" value="Unassembled WGS sequence"/>
</dbReference>
<dbReference type="SMART" id="SM00014">
    <property type="entry name" value="acidPPc"/>
    <property type="match status" value="1"/>
</dbReference>
<keyword evidence="4" id="KW-1185">Reference proteome</keyword>
<evidence type="ECO:0000313" key="3">
    <source>
        <dbReference type="EMBL" id="KTT27671.1"/>
    </source>
</evidence>
<dbReference type="RefSeq" id="WP_058640205.1">
    <property type="nucleotide sequence ID" value="NZ_LDSL01000009.1"/>
</dbReference>
<feature type="transmembrane region" description="Helical" evidence="1">
    <location>
        <begin position="98"/>
        <end position="116"/>
    </location>
</feature>
<organism evidence="3 4">
    <name type="scientific">Pseudacidovorax intermedius</name>
    <dbReference type="NCBI Taxonomy" id="433924"/>
    <lineage>
        <taxon>Bacteria</taxon>
        <taxon>Pseudomonadati</taxon>
        <taxon>Pseudomonadota</taxon>
        <taxon>Betaproteobacteria</taxon>
        <taxon>Burkholderiales</taxon>
        <taxon>Comamonadaceae</taxon>
        <taxon>Pseudacidovorax</taxon>
    </lineage>
</organism>
<sequence length="201" mass="20783">MMRPDMGLFLAMTAGPTPNSWLLAIACFLARNGPWLSAGLMGWAALRHPRQRPYLLALLAAAAVAAPVAHALAQVLAFPRPFMLGVTPAYLPHGGSEGLPSTHATVMSLVALGLLARPGLRQVGMVAAGAALATGWARIHVGVHFPLDVVGGFLLAALLLAAFLAALRHLRAARESALPAGAKPSRAAAAIAALHRQEPLS</sequence>
<keyword evidence="1" id="KW-0472">Membrane</keyword>
<name>A0A147HCI1_9BURK</name>
<feature type="transmembrane region" description="Helical" evidence="1">
    <location>
        <begin position="55"/>
        <end position="78"/>
    </location>
</feature>
<protein>
    <recommendedName>
        <fullName evidence="2">Phosphatidic acid phosphatase type 2/haloperoxidase domain-containing protein</fullName>
    </recommendedName>
</protein>
<dbReference type="SUPFAM" id="SSF48317">
    <property type="entry name" value="Acid phosphatase/Vanadium-dependent haloperoxidase"/>
    <property type="match status" value="1"/>
</dbReference>
<feature type="transmembrane region" description="Helical" evidence="1">
    <location>
        <begin position="20"/>
        <end position="43"/>
    </location>
</feature>
<dbReference type="OrthoDB" id="9801622at2"/>
<evidence type="ECO:0000313" key="4">
    <source>
        <dbReference type="Proteomes" id="UP000072741"/>
    </source>
</evidence>
<dbReference type="PANTHER" id="PTHR14969:SF13">
    <property type="entry name" value="AT30094P"/>
    <property type="match status" value="1"/>
</dbReference>
<keyword evidence="1" id="KW-1133">Transmembrane helix</keyword>
<dbReference type="PANTHER" id="PTHR14969">
    <property type="entry name" value="SPHINGOSINE-1-PHOSPHATE PHOSPHOHYDROLASE"/>
    <property type="match status" value="1"/>
</dbReference>
<dbReference type="EMBL" id="LDSL01000009">
    <property type="protein sequence ID" value="KTT27671.1"/>
    <property type="molecule type" value="Genomic_DNA"/>
</dbReference>
<dbReference type="Gene3D" id="1.20.144.10">
    <property type="entry name" value="Phosphatidic acid phosphatase type 2/haloperoxidase"/>
    <property type="match status" value="1"/>
</dbReference>
<accession>A0A147HCI1</accession>
<keyword evidence="1" id="KW-0812">Transmembrane</keyword>
<evidence type="ECO:0000259" key="2">
    <source>
        <dbReference type="SMART" id="SM00014"/>
    </source>
</evidence>
<dbReference type="InterPro" id="IPR036938">
    <property type="entry name" value="PAP2/HPO_sf"/>
</dbReference>
<dbReference type="PROSITE" id="PS51257">
    <property type="entry name" value="PROKAR_LIPOPROTEIN"/>
    <property type="match status" value="1"/>
</dbReference>
<dbReference type="PATRIC" id="fig|433924.3.peg.5038"/>
<dbReference type="InterPro" id="IPR000326">
    <property type="entry name" value="PAP2/HPO"/>
</dbReference>
<feature type="transmembrane region" description="Helical" evidence="1">
    <location>
        <begin position="123"/>
        <end position="143"/>
    </location>
</feature>
<evidence type="ECO:0000256" key="1">
    <source>
        <dbReference type="SAM" id="Phobius"/>
    </source>
</evidence>
<comment type="caution">
    <text evidence="3">The sequence shown here is derived from an EMBL/GenBank/DDBJ whole genome shotgun (WGS) entry which is preliminary data.</text>
</comment>
<dbReference type="Pfam" id="PF01569">
    <property type="entry name" value="PAP2"/>
    <property type="match status" value="1"/>
</dbReference>
<proteinExistence type="predicted"/>
<reference evidence="3 4" key="1">
    <citation type="journal article" date="2016" name="Front. Microbiol.">
        <title>Genomic Resource of Rice Seed Associated Bacteria.</title>
        <authorList>
            <person name="Midha S."/>
            <person name="Bansal K."/>
            <person name="Sharma S."/>
            <person name="Kumar N."/>
            <person name="Patil P.P."/>
            <person name="Chaudhry V."/>
            <person name="Patil P.B."/>
        </authorList>
    </citation>
    <scope>NUCLEOTIDE SEQUENCE [LARGE SCALE GENOMIC DNA]</scope>
    <source>
        <strain evidence="3 4">NS331</strain>
    </source>
</reference>
<feature type="transmembrane region" description="Helical" evidence="1">
    <location>
        <begin position="149"/>
        <end position="167"/>
    </location>
</feature>
<gene>
    <name evidence="3" type="ORF">NS331_01235</name>
</gene>
<dbReference type="AlphaFoldDB" id="A0A147HCI1"/>
<feature type="domain" description="Phosphatidic acid phosphatase type 2/haloperoxidase" evidence="2">
    <location>
        <begin position="54"/>
        <end position="164"/>
    </location>
</feature>